<dbReference type="SMART" id="SM00244">
    <property type="entry name" value="PHB"/>
    <property type="match status" value="1"/>
</dbReference>
<dbReference type="InterPro" id="IPR001972">
    <property type="entry name" value="Stomatin_HflK_fam"/>
</dbReference>
<dbReference type="CDD" id="cd13438">
    <property type="entry name" value="SPFH_eoslipins_u2"/>
    <property type="match status" value="1"/>
</dbReference>
<dbReference type="PRINTS" id="PR00721">
    <property type="entry name" value="STOMATIN"/>
</dbReference>
<accession>Q3A0N5</accession>
<dbReference type="EMBL" id="CP000142">
    <property type="protein sequence ID" value="ABA90072.1"/>
    <property type="molecule type" value="Genomic_DNA"/>
</dbReference>
<name>Q3A0N5_SYNC1</name>
<comment type="similarity">
    <text evidence="2">Belongs to the band 7/mec-2 family.</text>
</comment>
<dbReference type="GO" id="GO:0098552">
    <property type="term" value="C:side of membrane"/>
    <property type="evidence" value="ECO:0007669"/>
    <property type="project" value="UniProtKB-ARBA"/>
</dbReference>
<evidence type="ECO:0000313" key="4">
    <source>
        <dbReference type="EMBL" id="ABA90072.1"/>
    </source>
</evidence>
<dbReference type="Gene3D" id="3.30.479.30">
    <property type="entry name" value="Band 7 domain"/>
    <property type="match status" value="1"/>
</dbReference>
<dbReference type="OrthoDB" id="5501731at2"/>
<sequence>MVCVKNVKIHSHEKGLLFKDKEFLGILNPGRHWFVDPLGKIRVDVVSQRDPWLRHSELDLVVKAGLSEDEATVLDLNDHERALVWIDGRFAAVLGPGQYALWRRFRKVRTELIDARTMRFEHRELNRIVQSSGAAELLESYVVEEGFAGVLFRDGEYVQTCRPGRYLFWKDAGKIRLVPVDLRETLLDISGQEILTADKVTLRLNAAVTYRVADPRKAVCGVEDHVQALYREAQLALRALIGGCTLDALLGDREGLSGKLEDRLRKRAAGFGLEVVTLGIRDLILPGDMKDLLNKVIEAQKAAEANLIVRREETAAMRSQANTARLLENNPVLMRLRELEVLEKIAGSSELKLVLGEKGLTDRLVTML</sequence>
<dbReference type="InterPro" id="IPR036013">
    <property type="entry name" value="Band_7/SPFH_dom_sf"/>
</dbReference>
<dbReference type="SUPFAM" id="SSF117892">
    <property type="entry name" value="Band 7/SPFH domain"/>
    <property type="match status" value="1"/>
</dbReference>
<comment type="subcellular location">
    <subcellularLocation>
        <location evidence="1">Membrane</location>
        <topology evidence="1">Single-pass membrane protein</topology>
    </subcellularLocation>
</comment>
<dbReference type="PANTHER" id="PTHR10264:SF83">
    <property type="entry name" value="BLL5629 PROTEIN"/>
    <property type="match status" value="1"/>
</dbReference>
<evidence type="ECO:0000313" key="5">
    <source>
        <dbReference type="Proteomes" id="UP000002534"/>
    </source>
</evidence>
<evidence type="ECO:0000256" key="1">
    <source>
        <dbReference type="ARBA" id="ARBA00004167"/>
    </source>
</evidence>
<dbReference type="AlphaFoldDB" id="Q3A0N5"/>
<dbReference type="Proteomes" id="UP000002534">
    <property type="component" value="Chromosome"/>
</dbReference>
<dbReference type="HOGENOM" id="CLU_027197_1_1_7"/>
<evidence type="ECO:0000256" key="2">
    <source>
        <dbReference type="ARBA" id="ARBA00008164"/>
    </source>
</evidence>
<evidence type="ECO:0000259" key="3">
    <source>
        <dbReference type="SMART" id="SM00244"/>
    </source>
</evidence>
<dbReference type="STRING" id="338963.Pcar_2837"/>
<organism evidence="4 5">
    <name type="scientific">Syntrophotalea carbinolica (strain DSM 2380 / NBRC 103641 / GraBd1)</name>
    <name type="common">Pelobacter carbinolicus</name>
    <dbReference type="NCBI Taxonomy" id="338963"/>
    <lineage>
        <taxon>Bacteria</taxon>
        <taxon>Pseudomonadati</taxon>
        <taxon>Thermodesulfobacteriota</taxon>
        <taxon>Desulfuromonadia</taxon>
        <taxon>Desulfuromonadales</taxon>
        <taxon>Syntrophotaleaceae</taxon>
        <taxon>Syntrophotalea</taxon>
    </lineage>
</organism>
<dbReference type="GO" id="GO:0005886">
    <property type="term" value="C:plasma membrane"/>
    <property type="evidence" value="ECO:0007669"/>
    <property type="project" value="InterPro"/>
</dbReference>
<dbReference type="RefSeq" id="WP_011342618.1">
    <property type="nucleotide sequence ID" value="NC_007498.2"/>
</dbReference>
<protein>
    <submittedName>
        <fullName evidence="4">Flotillin band_7_stomatin-like domain protein</fullName>
    </submittedName>
</protein>
<keyword evidence="5" id="KW-1185">Reference proteome</keyword>
<proteinExistence type="inferred from homology"/>
<feature type="domain" description="Band 7" evidence="3">
    <location>
        <begin position="138"/>
        <end position="297"/>
    </location>
</feature>
<reference evidence="5" key="1">
    <citation type="submission" date="2005-10" db="EMBL/GenBank/DDBJ databases">
        <title>Complete sequence of Pelobacter carbinolicus DSM 2380.</title>
        <authorList>
            <person name="Copeland A."/>
            <person name="Lucas S."/>
            <person name="Lapidus A."/>
            <person name="Barry K."/>
            <person name="Detter J.C."/>
            <person name="Glavina T."/>
            <person name="Hammon N."/>
            <person name="Israni S."/>
            <person name="Pitluck S."/>
            <person name="Chertkov O."/>
            <person name="Schmutz J."/>
            <person name="Larimer F."/>
            <person name="Land M."/>
            <person name="Kyrpides N."/>
            <person name="Ivanova N."/>
            <person name="Richardson P."/>
        </authorList>
    </citation>
    <scope>NUCLEOTIDE SEQUENCE [LARGE SCALE GENOMIC DNA]</scope>
    <source>
        <strain evidence="5">DSM 2380 / NBRC 103641 / GraBd1</strain>
    </source>
</reference>
<gene>
    <name evidence="4" type="ordered locus">Pcar_2837</name>
</gene>
<dbReference type="Pfam" id="PF01145">
    <property type="entry name" value="Band_7"/>
    <property type="match status" value="1"/>
</dbReference>
<dbReference type="InterPro" id="IPR043202">
    <property type="entry name" value="Band-7_stomatin-like"/>
</dbReference>
<dbReference type="KEGG" id="pca:Pcar_2837"/>
<dbReference type="PANTHER" id="PTHR10264">
    <property type="entry name" value="BAND 7 PROTEIN-RELATED"/>
    <property type="match status" value="1"/>
</dbReference>
<dbReference type="eggNOG" id="COG0330">
    <property type="taxonomic scope" value="Bacteria"/>
</dbReference>
<dbReference type="InterPro" id="IPR001107">
    <property type="entry name" value="Band_7"/>
</dbReference>
<dbReference type="FunFam" id="3.30.479.30:FF:000004">
    <property type="entry name" value="Putative membrane protease family, stomatin"/>
    <property type="match status" value="1"/>
</dbReference>
<reference evidence="4 5" key="2">
    <citation type="journal article" date="2012" name="BMC Genomics">
        <title>The genome of Pelobacter carbinolicus reveals surprising metabolic capabilities and physiological features.</title>
        <authorList>
            <person name="Aklujkar M."/>
            <person name="Haveman S.A."/>
            <person name="Didonato R.Jr."/>
            <person name="Chertkov O."/>
            <person name="Han C.S."/>
            <person name="Land M.L."/>
            <person name="Brown P."/>
            <person name="Lovley D.R."/>
        </authorList>
    </citation>
    <scope>NUCLEOTIDE SEQUENCE [LARGE SCALE GENOMIC DNA]</scope>
    <source>
        <strain evidence="5">DSM 2380 / NBRC 103641 / GraBd1</strain>
    </source>
</reference>